<comment type="caution">
    <text evidence="14">Lacks conserved residue(s) required for the propagation of feature annotation.</text>
</comment>
<comment type="caution">
    <text evidence="16">The sequence shown here is derived from an EMBL/GenBank/DDBJ whole genome shotgun (WGS) entry which is preliminary data.</text>
</comment>
<evidence type="ECO:0000256" key="1">
    <source>
        <dbReference type="ARBA" id="ARBA00004429"/>
    </source>
</evidence>
<evidence type="ECO:0000256" key="5">
    <source>
        <dbReference type="ARBA" id="ARBA00022519"/>
    </source>
</evidence>
<accession>A0A3N1PF74</accession>
<feature type="transmembrane region" description="Helical" evidence="15">
    <location>
        <begin position="12"/>
        <end position="31"/>
    </location>
</feature>
<dbReference type="InterPro" id="IPR050183">
    <property type="entry name" value="DsbB"/>
</dbReference>
<protein>
    <recommendedName>
        <fullName evidence="14">Disulfide bond formation protein B</fullName>
    </recommendedName>
    <alternativeName>
        <fullName evidence="14">Disulfide oxidoreductase</fullName>
    </alternativeName>
</protein>
<evidence type="ECO:0000256" key="14">
    <source>
        <dbReference type="HAMAP-Rule" id="MF_00286"/>
    </source>
</evidence>
<name>A0A3N1PF74_9GAMM</name>
<feature type="topological domain" description="Cytoplasmic" evidence="14">
    <location>
        <begin position="162"/>
        <end position="168"/>
    </location>
</feature>
<evidence type="ECO:0000256" key="10">
    <source>
        <dbReference type="ARBA" id="ARBA00023136"/>
    </source>
</evidence>
<feature type="transmembrane region" description="Helical" evidence="15">
    <location>
        <begin position="43"/>
        <end position="62"/>
    </location>
</feature>
<evidence type="ECO:0000256" key="9">
    <source>
        <dbReference type="ARBA" id="ARBA00023002"/>
    </source>
</evidence>
<feature type="disulfide bond" description="Redox-active" evidence="14">
    <location>
        <begin position="38"/>
        <end position="41"/>
    </location>
</feature>
<dbReference type="PANTHER" id="PTHR36570">
    <property type="entry name" value="DISULFIDE BOND FORMATION PROTEIN B"/>
    <property type="match status" value="1"/>
</dbReference>
<feature type="topological domain" description="Periplasmic" evidence="14">
    <location>
        <begin position="88"/>
        <end position="142"/>
    </location>
</feature>
<proteinExistence type="inferred from homology"/>
<evidence type="ECO:0000256" key="15">
    <source>
        <dbReference type="SAM" id="Phobius"/>
    </source>
</evidence>
<dbReference type="EMBL" id="RJUL01000002">
    <property type="protein sequence ID" value="ROQ30102.1"/>
    <property type="molecule type" value="Genomic_DNA"/>
</dbReference>
<dbReference type="InterPro" id="IPR023380">
    <property type="entry name" value="DsbB-like_sf"/>
</dbReference>
<reference evidence="16 17" key="1">
    <citation type="submission" date="2018-11" db="EMBL/GenBank/DDBJ databases">
        <title>Genomic Encyclopedia of Type Strains, Phase IV (KMG-IV): sequencing the most valuable type-strain genomes for metagenomic binning, comparative biology and taxonomic classification.</title>
        <authorList>
            <person name="Goeker M."/>
        </authorList>
    </citation>
    <scope>NUCLEOTIDE SEQUENCE [LARGE SCALE GENOMIC DNA]</scope>
    <source>
        <strain evidence="16 17">DSM 21945</strain>
    </source>
</reference>
<keyword evidence="12 14" id="KW-0143">Chaperone</keyword>
<evidence type="ECO:0000313" key="17">
    <source>
        <dbReference type="Proteomes" id="UP000268033"/>
    </source>
</evidence>
<evidence type="ECO:0000256" key="8">
    <source>
        <dbReference type="ARBA" id="ARBA00022989"/>
    </source>
</evidence>
<keyword evidence="17" id="KW-1185">Reference proteome</keyword>
<evidence type="ECO:0000256" key="4">
    <source>
        <dbReference type="ARBA" id="ARBA00022475"/>
    </source>
</evidence>
<dbReference type="Gene3D" id="1.20.1550.10">
    <property type="entry name" value="DsbB-like"/>
    <property type="match status" value="1"/>
</dbReference>
<feature type="topological domain" description="Periplasmic" evidence="14">
    <location>
        <begin position="29"/>
        <end position="46"/>
    </location>
</feature>
<dbReference type="GO" id="GO:0015035">
    <property type="term" value="F:protein-disulfide reductase activity"/>
    <property type="evidence" value="ECO:0007669"/>
    <property type="project" value="UniProtKB-UniRule"/>
</dbReference>
<dbReference type="AlphaFoldDB" id="A0A3N1PF74"/>
<keyword evidence="13 14" id="KW-0676">Redox-active center</keyword>
<comment type="function">
    <text evidence="14">Required for disulfide bond formation in some periplasmic proteins. Acts by oxidizing the DsbA protein.</text>
</comment>
<dbReference type="Pfam" id="PF02600">
    <property type="entry name" value="DsbB"/>
    <property type="match status" value="1"/>
</dbReference>
<dbReference type="GO" id="GO:0009055">
    <property type="term" value="F:electron transfer activity"/>
    <property type="evidence" value="ECO:0007669"/>
    <property type="project" value="UniProtKB-UniRule"/>
</dbReference>
<feature type="disulfide bond" description="Redox-active" evidence="14">
    <location>
        <begin position="102"/>
        <end position="128"/>
    </location>
</feature>
<dbReference type="Proteomes" id="UP000268033">
    <property type="component" value="Unassembled WGS sequence"/>
</dbReference>
<evidence type="ECO:0000256" key="2">
    <source>
        <dbReference type="ARBA" id="ARBA00008823"/>
    </source>
</evidence>
<keyword evidence="7 14" id="KW-0249">Electron transport</keyword>
<comment type="subcellular location">
    <subcellularLocation>
        <location evidence="1">Cell inner membrane</location>
        <topology evidence="1">Multi-pass membrane protein</topology>
    </subcellularLocation>
    <subcellularLocation>
        <location evidence="14">Cell membrane</location>
        <topology evidence="14">Multi-pass membrane protein</topology>
    </subcellularLocation>
</comment>
<dbReference type="PANTHER" id="PTHR36570:SF2">
    <property type="entry name" value="DISULFIDE BOND FORMATION PROTEIN B"/>
    <property type="match status" value="1"/>
</dbReference>
<gene>
    <name evidence="14" type="primary">dsbB</name>
    <name evidence="16" type="ORF">EDC28_102495</name>
</gene>
<feature type="topological domain" description="Cytoplasmic" evidence="14">
    <location>
        <begin position="1"/>
        <end position="11"/>
    </location>
</feature>
<dbReference type="GO" id="GO:0005886">
    <property type="term" value="C:plasma membrane"/>
    <property type="evidence" value="ECO:0007669"/>
    <property type="project" value="UniProtKB-SubCell"/>
</dbReference>
<feature type="transmembrane region" description="Helical" evidence="15">
    <location>
        <begin position="143"/>
        <end position="164"/>
    </location>
</feature>
<evidence type="ECO:0000256" key="12">
    <source>
        <dbReference type="ARBA" id="ARBA00023186"/>
    </source>
</evidence>
<evidence type="ECO:0000256" key="11">
    <source>
        <dbReference type="ARBA" id="ARBA00023157"/>
    </source>
</evidence>
<keyword evidence="4 14" id="KW-1003">Cell membrane</keyword>
<keyword evidence="5" id="KW-0997">Cell inner membrane</keyword>
<evidence type="ECO:0000256" key="6">
    <source>
        <dbReference type="ARBA" id="ARBA00022692"/>
    </source>
</evidence>
<dbReference type="STRING" id="584787.GCA_001247655_00487"/>
<evidence type="ECO:0000256" key="13">
    <source>
        <dbReference type="ARBA" id="ARBA00023284"/>
    </source>
</evidence>
<comment type="similarity">
    <text evidence="2 14">Belongs to the DsbB family.</text>
</comment>
<dbReference type="InterPro" id="IPR003752">
    <property type="entry name" value="DiS_bond_form_DsbB/BdbC"/>
</dbReference>
<dbReference type="HAMAP" id="MF_00286">
    <property type="entry name" value="DsbB"/>
    <property type="match status" value="1"/>
</dbReference>
<dbReference type="SUPFAM" id="SSF158442">
    <property type="entry name" value="DsbB-like"/>
    <property type="match status" value="1"/>
</dbReference>
<keyword evidence="8 14" id="KW-1133">Transmembrane helix</keyword>
<dbReference type="RefSeq" id="WP_050657539.1">
    <property type="nucleotide sequence ID" value="NZ_JBLXAC010000001.1"/>
</dbReference>
<keyword evidence="3 14" id="KW-0813">Transport</keyword>
<dbReference type="GO" id="GO:0006457">
    <property type="term" value="P:protein folding"/>
    <property type="evidence" value="ECO:0007669"/>
    <property type="project" value="InterPro"/>
</dbReference>
<keyword evidence="10 14" id="KW-0472">Membrane</keyword>
<keyword evidence="11 14" id="KW-1015">Disulfide bond</keyword>
<dbReference type="NCBIfam" id="NF002485">
    <property type="entry name" value="PRK01749.1"/>
    <property type="match status" value="1"/>
</dbReference>
<keyword evidence="6 14" id="KW-0812">Transmembrane</keyword>
<sequence>MLAKLASQRSSWLLMAASALLLEMVALFFQYGMRLEPCVMCVYQRVAVLGLFGAGLLGAIAPGNLVVRWAGFSAWVVSAAWGLKLAYEHVDLQLDPSPFKQCAFKPDFPDWFKVDQWLPAMFEARGDCTQTVWHFLGLSMPQWMMVIFALFLVVAVVVIIGQFFKKAR</sequence>
<organism evidence="16 17">
    <name type="scientific">Gallaecimonas pentaromativorans</name>
    <dbReference type="NCBI Taxonomy" id="584787"/>
    <lineage>
        <taxon>Bacteria</taxon>
        <taxon>Pseudomonadati</taxon>
        <taxon>Pseudomonadota</taxon>
        <taxon>Gammaproteobacteria</taxon>
        <taxon>Enterobacterales</taxon>
        <taxon>Gallaecimonadaceae</taxon>
        <taxon>Gallaecimonas</taxon>
    </lineage>
</organism>
<evidence type="ECO:0000256" key="3">
    <source>
        <dbReference type="ARBA" id="ARBA00022448"/>
    </source>
</evidence>
<dbReference type="OrthoDB" id="3711263at2"/>
<evidence type="ECO:0000313" key="16">
    <source>
        <dbReference type="EMBL" id="ROQ30102.1"/>
    </source>
</evidence>
<evidence type="ECO:0000256" key="7">
    <source>
        <dbReference type="ARBA" id="ARBA00022982"/>
    </source>
</evidence>
<keyword evidence="9 14" id="KW-0560">Oxidoreductase</keyword>
<dbReference type="InterPro" id="IPR022920">
    <property type="entry name" value="Disulphide_bond_form_DsbB"/>
</dbReference>